<dbReference type="EMBL" id="MPPL01000001">
    <property type="protein sequence ID" value="OKS88150.1"/>
    <property type="molecule type" value="Genomic_DNA"/>
</dbReference>
<evidence type="ECO:0000313" key="1">
    <source>
        <dbReference type="EMBL" id="OKS88150.1"/>
    </source>
</evidence>
<dbReference type="Proteomes" id="UP000186720">
    <property type="component" value="Unassembled WGS sequence"/>
</dbReference>
<dbReference type="STRING" id="1302689.RG47T_3614"/>
<accession>A0A1Q6A2B2</accession>
<proteinExistence type="predicted"/>
<evidence type="ECO:0000313" key="2">
    <source>
        <dbReference type="Proteomes" id="UP000186720"/>
    </source>
</evidence>
<dbReference type="RefSeq" id="WP_074490717.1">
    <property type="nucleotide sequence ID" value="NZ_FPAM01000010.1"/>
</dbReference>
<protein>
    <submittedName>
        <fullName evidence="1">Uncharacterized protein</fullName>
    </submittedName>
</protein>
<keyword evidence="2" id="KW-1185">Reference proteome</keyword>
<name>A0A1Q6A2B2_9SPHI</name>
<dbReference type="OrthoDB" id="676292at2"/>
<reference evidence="1 2" key="1">
    <citation type="submission" date="2016-11" db="EMBL/GenBank/DDBJ databases">
        <title>Whole Genome Sequencing of Mucilaginibacter polytrichastri RG4-7(T) isolated from the moss sample.</title>
        <authorList>
            <person name="Li Y."/>
        </authorList>
    </citation>
    <scope>NUCLEOTIDE SEQUENCE [LARGE SCALE GENOMIC DNA]</scope>
    <source>
        <strain evidence="1 2">RG4-7</strain>
    </source>
</reference>
<gene>
    <name evidence="1" type="ORF">RG47T_3614</name>
</gene>
<comment type="caution">
    <text evidence="1">The sequence shown here is derived from an EMBL/GenBank/DDBJ whole genome shotgun (WGS) entry which is preliminary data.</text>
</comment>
<sequence length="96" mass="10941">MKTQFYILLSLKTPKGFVNYGQYFIGNNGEAAEGLFKQLKGTSPVDQAMLHVDLMEMVDELPVKIKTIGCTLDELCENTKLITREIFRLQNLKEIN</sequence>
<organism evidence="1 2">
    <name type="scientific">Mucilaginibacter polytrichastri</name>
    <dbReference type="NCBI Taxonomy" id="1302689"/>
    <lineage>
        <taxon>Bacteria</taxon>
        <taxon>Pseudomonadati</taxon>
        <taxon>Bacteroidota</taxon>
        <taxon>Sphingobacteriia</taxon>
        <taxon>Sphingobacteriales</taxon>
        <taxon>Sphingobacteriaceae</taxon>
        <taxon>Mucilaginibacter</taxon>
    </lineage>
</organism>
<dbReference type="AlphaFoldDB" id="A0A1Q6A2B2"/>